<feature type="signal peptide" evidence="3">
    <location>
        <begin position="1"/>
        <end position="22"/>
    </location>
</feature>
<dbReference type="OrthoDB" id="192158at2759"/>
<keyword evidence="2" id="KW-0472">Membrane</keyword>
<reference evidence="4" key="1">
    <citation type="submission" date="2021-02" db="EMBL/GenBank/DDBJ databases">
        <title>First Annotated Genome of the Yellow-green Alga Tribonema minus.</title>
        <authorList>
            <person name="Mahan K.M."/>
        </authorList>
    </citation>
    <scope>NUCLEOTIDE SEQUENCE</scope>
    <source>
        <strain evidence="4">UTEX B ZZ1240</strain>
    </source>
</reference>
<dbReference type="PANTHER" id="PTHR45923">
    <property type="entry name" value="PROTEIN SEY1"/>
    <property type="match status" value="1"/>
</dbReference>
<keyword evidence="1" id="KW-0812">Transmembrane</keyword>
<evidence type="ECO:0000256" key="1">
    <source>
        <dbReference type="ARBA" id="ARBA00022692"/>
    </source>
</evidence>
<dbReference type="AlphaFoldDB" id="A0A835ZBA4"/>
<feature type="chain" id="PRO_5032734433" evidence="3">
    <location>
        <begin position="23"/>
        <end position="543"/>
    </location>
</feature>
<protein>
    <submittedName>
        <fullName evidence="4">RHD3a, RHD3/Sey1 family GTPase</fullName>
    </submittedName>
</protein>
<evidence type="ECO:0000313" key="4">
    <source>
        <dbReference type="EMBL" id="KAG5191237.1"/>
    </source>
</evidence>
<dbReference type="PANTHER" id="PTHR45923:SF2">
    <property type="entry name" value="PROTEIN SEY1"/>
    <property type="match status" value="1"/>
</dbReference>
<evidence type="ECO:0000256" key="2">
    <source>
        <dbReference type="ARBA" id="ARBA00022989"/>
    </source>
</evidence>
<keyword evidence="2" id="KW-1133">Transmembrane helix</keyword>
<evidence type="ECO:0000313" key="5">
    <source>
        <dbReference type="Proteomes" id="UP000664859"/>
    </source>
</evidence>
<name>A0A835ZBA4_9STRA</name>
<dbReference type="GO" id="GO:0005783">
    <property type="term" value="C:endoplasmic reticulum"/>
    <property type="evidence" value="ECO:0007669"/>
    <property type="project" value="TreeGrafter"/>
</dbReference>
<dbReference type="InterPro" id="IPR008803">
    <property type="entry name" value="RHD3/Sey1"/>
</dbReference>
<keyword evidence="5" id="KW-1185">Reference proteome</keyword>
<keyword evidence="3" id="KW-0732">Signal</keyword>
<evidence type="ECO:0000256" key="3">
    <source>
        <dbReference type="SAM" id="SignalP"/>
    </source>
</evidence>
<accession>A0A835ZBA4</accession>
<organism evidence="4 5">
    <name type="scientific">Tribonema minus</name>
    <dbReference type="NCBI Taxonomy" id="303371"/>
    <lineage>
        <taxon>Eukaryota</taxon>
        <taxon>Sar</taxon>
        <taxon>Stramenopiles</taxon>
        <taxon>Ochrophyta</taxon>
        <taxon>PX clade</taxon>
        <taxon>Xanthophyceae</taxon>
        <taxon>Tribonematales</taxon>
        <taxon>Tribonemataceae</taxon>
        <taxon>Tribonema</taxon>
    </lineage>
</organism>
<proteinExistence type="predicted"/>
<gene>
    <name evidence="4" type="ORF">JKP88DRAFT_266637</name>
</gene>
<dbReference type="GO" id="GO:0016320">
    <property type="term" value="P:endoplasmic reticulum membrane fusion"/>
    <property type="evidence" value="ECO:0007669"/>
    <property type="project" value="TreeGrafter"/>
</dbReference>
<dbReference type="Proteomes" id="UP000664859">
    <property type="component" value="Unassembled WGS sequence"/>
</dbReference>
<sequence length="543" mass="56232">MAPARSLGAGIALLALILQCSAKPVTLVDSAGKLAPNRELISLAARTGERSTVVASVGGKGSRKNSLLNNAFGTAFEAVDTFATGDSSSSATVDGAQGVIVVNCDGVTTDGEAKLAALSAAVADVVVVNVYRSDLGRNVAANVRAFKSVFAQRLAAEQEAKEGTAEPLPLIVVVHDCEPDVDADAIKEAVEAEAQAAWDELGGPATPLSVHVALSVAAVPHPRYAPDAYAAAAAAVRATCAADAGSTTASFAPRLGTAWTATRAAPPPPPARSELAAAYAAESAGAEAAADAEGALSAWRAAVARGRVVGGFGARARALRARVLEGYDRATLSHGGTPLRAQRRAELVALVDGGVERLFRQQVALLSADALRAFKREMVALLNKDKLTEESEAGLLRSTLFDFESRASELLSDDLPDLTFEAEYEELEADLCDYGERFGDSPAAQTRALAKMEKQVSKAARDGDKPGKKGKEGKRSIVAGLGLVGMVRTGGLGNLQAFSGYRLGPHTVTLGYANDADTPEAMQDGEAPPLLRLQPKLNLDIDL</sequence>
<dbReference type="GO" id="GO:0003924">
    <property type="term" value="F:GTPase activity"/>
    <property type="evidence" value="ECO:0007669"/>
    <property type="project" value="TreeGrafter"/>
</dbReference>
<comment type="caution">
    <text evidence="4">The sequence shown here is derived from an EMBL/GenBank/DDBJ whole genome shotgun (WGS) entry which is preliminary data.</text>
</comment>
<dbReference type="EMBL" id="JAFCMP010000022">
    <property type="protein sequence ID" value="KAG5191237.1"/>
    <property type="molecule type" value="Genomic_DNA"/>
</dbReference>